<dbReference type="RefSeq" id="WP_203663867.1">
    <property type="nucleotide sequence ID" value="NZ_BAAAZM010000023.1"/>
</dbReference>
<evidence type="ECO:0000313" key="2">
    <source>
        <dbReference type="EMBL" id="GID15514.1"/>
    </source>
</evidence>
<keyword evidence="3" id="KW-1185">Reference proteome</keyword>
<keyword evidence="2" id="KW-0808">Transferase</keyword>
<organism evidence="2 3">
    <name type="scientific">Actinocatenispora rupis</name>
    <dbReference type="NCBI Taxonomy" id="519421"/>
    <lineage>
        <taxon>Bacteria</taxon>
        <taxon>Bacillati</taxon>
        <taxon>Actinomycetota</taxon>
        <taxon>Actinomycetes</taxon>
        <taxon>Micromonosporales</taxon>
        <taxon>Micromonosporaceae</taxon>
        <taxon>Actinocatenispora</taxon>
    </lineage>
</organism>
<evidence type="ECO:0000259" key="1">
    <source>
        <dbReference type="Pfam" id="PF00156"/>
    </source>
</evidence>
<name>A0A8J3NDP3_9ACTN</name>
<feature type="domain" description="Phosphoribosyltransferase" evidence="1">
    <location>
        <begin position="23"/>
        <end position="154"/>
    </location>
</feature>
<dbReference type="CDD" id="cd06223">
    <property type="entry name" value="PRTases_typeI"/>
    <property type="match status" value="1"/>
</dbReference>
<dbReference type="EMBL" id="BOMB01000044">
    <property type="protein sequence ID" value="GID15514.1"/>
    <property type="molecule type" value="Genomic_DNA"/>
</dbReference>
<proteinExistence type="predicted"/>
<dbReference type="InterPro" id="IPR000836">
    <property type="entry name" value="PRTase_dom"/>
</dbReference>
<dbReference type="Gene3D" id="3.30.1310.20">
    <property type="entry name" value="PRTase-like"/>
    <property type="match status" value="1"/>
</dbReference>
<dbReference type="InterPro" id="IPR029057">
    <property type="entry name" value="PRTase-like"/>
</dbReference>
<protein>
    <submittedName>
        <fullName evidence="2">Phosphoribosyltransferase</fullName>
    </submittedName>
</protein>
<gene>
    <name evidence="2" type="ORF">Aru02nite_64030</name>
</gene>
<evidence type="ECO:0000313" key="3">
    <source>
        <dbReference type="Proteomes" id="UP000612808"/>
    </source>
</evidence>
<dbReference type="Pfam" id="PF00156">
    <property type="entry name" value="Pribosyltran"/>
    <property type="match status" value="1"/>
</dbReference>
<keyword evidence="2" id="KW-0328">Glycosyltransferase</keyword>
<dbReference type="Proteomes" id="UP000612808">
    <property type="component" value="Unassembled WGS sequence"/>
</dbReference>
<dbReference type="AlphaFoldDB" id="A0A8J3NDP3"/>
<sequence>MFQDRAQGGRMLAHRLSGVCVDEAVVLGITRGGVPVAREVSRLLTIPMDVLVVRRVTPADRRLTLGAVAETGEPQLRHAIHRFGPDQLVEFVRCAEAQVSREVAVYRMRHAPLPLVDRTAILVDDGVVTSATARVACRLARSRGARRVVFAAPVIPADAVAALSDLADDLPRAVTPPRATAVRDWYVDFPAVTDADVLGLLGPVDEPATAGR</sequence>
<comment type="caution">
    <text evidence="2">The sequence shown here is derived from an EMBL/GenBank/DDBJ whole genome shotgun (WGS) entry which is preliminary data.</text>
</comment>
<accession>A0A8J3NDP3</accession>
<dbReference type="GO" id="GO:0016757">
    <property type="term" value="F:glycosyltransferase activity"/>
    <property type="evidence" value="ECO:0007669"/>
    <property type="project" value="UniProtKB-KW"/>
</dbReference>
<dbReference type="Gene3D" id="3.40.50.2020">
    <property type="match status" value="1"/>
</dbReference>
<dbReference type="SUPFAM" id="SSF53271">
    <property type="entry name" value="PRTase-like"/>
    <property type="match status" value="1"/>
</dbReference>
<reference evidence="2" key="1">
    <citation type="submission" date="2021-01" db="EMBL/GenBank/DDBJ databases">
        <title>Whole genome shotgun sequence of Actinocatenispora rupis NBRC 107355.</title>
        <authorList>
            <person name="Komaki H."/>
            <person name="Tamura T."/>
        </authorList>
    </citation>
    <scope>NUCLEOTIDE SEQUENCE</scope>
    <source>
        <strain evidence="2">NBRC 107355</strain>
    </source>
</reference>